<proteinExistence type="inferred from homology"/>
<evidence type="ECO:0000256" key="8">
    <source>
        <dbReference type="RuleBase" id="RU003679"/>
    </source>
</evidence>
<dbReference type="PROSITE" id="PS01182">
    <property type="entry name" value="GLYCOSYL_HYDROL_F35"/>
    <property type="match status" value="1"/>
</dbReference>
<dbReference type="Pfam" id="PF21467">
    <property type="entry name" value="BetaGal_gal-bd"/>
    <property type="match status" value="1"/>
</dbReference>
<feature type="active site" description="Nucleophile" evidence="6">
    <location>
        <position position="254"/>
    </location>
</feature>
<dbReference type="SUPFAM" id="SSF51445">
    <property type="entry name" value="(Trans)glycosidases"/>
    <property type="match status" value="1"/>
</dbReference>
<feature type="domain" description="Beta-galactosidase galactose-binding" evidence="11">
    <location>
        <begin position="540"/>
        <end position="593"/>
    </location>
</feature>
<dbReference type="OrthoDB" id="1657402at2759"/>
<comment type="catalytic activity">
    <reaction evidence="7">
        <text>Hydrolysis of terminal non-reducing beta-D-galactose residues in beta-D-galactosides.</text>
        <dbReference type="EC" id="3.2.1.23"/>
    </reaction>
</comment>
<dbReference type="GO" id="GO:0005975">
    <property type="term" value="P:carbohydrate metabolic process"/>
    <property type="evidence" value="ECO:0007669"/>
    <property type="project" value="InterPro"/>
</dbReference>
<dbReference type="Proteomes" id="UP000683360">
    <property type="component" value="Unassembled WGS sequence"/>
</dbReference>
<evidence type="ECO:0000256" key="2">
    <source>
        <dbReference type="ARBA" id="ARBA00022729"/>
    </source>
</evidence>
<keyword evidence="2" id="KW-0732">Signal</keyword>
<name>A0A8S3UTI8_MYTED</name>
<comment type="similarity">
    <text evidence="1 8">Belongs to the glycosyl hydrolase 35 family.</text>
</comment>
<dbReference type="EC" id="3.2.1.23" evidence="7"/>
<evidence type="ECO:0000259" key="9">
    <source>
        <dbReference type="Pfam" id="PF01301"/>
    </source>
</evidence>
<gene>
    <name evidence="12" type="ORF">MEDL_59306</name>
</gene>
<dbReference type="InterPro" id="IPR001944">
    <property type="entry name" value="Glycoside_Hdrlase_35"/>
</dbReference>
<feature type="active site" description="Proton donor" evidence="6">
    <location>
        <position position="169"/>
    </location>
</feature>
<keyword evidence="5 7" id="KW-0326">Glycosidase</keyword>
<dbReference type="PANTHER" id="PTHR23421">
    <property type="entry name" value="BETA-GALACTOSIDASE RELATED"/>
    <property type="match status" value="1"/>
</dbReference>
<dbReference type="InterPro" id="IPR048912">
    <property type="entry name" value="BetaGal1-like_ABD1"/>
</dbReference>
<dbReference type="EMBL" id="CAJPWZ010002902">
    <property type="protein sequence ID" value="CAG2247376.1"/>
    <property type="molecule type" value="Genomic_DNA"/>
</dbReference>
<dbReference type="GO" id="GO:0004565">
    <property type="term" value="F:beta-galactosidase activity"/>
    <property type="evidence" value="ECO:0007669"/>
    <property type="project" value="UniProtKB-EC"/>
</dbReference>
<dbReference type="InterPro" id="IPR019801">
    <property type="entry name" value="Glyco_hydro_35_CS"/>
</dbReference>
<organism evidence="12 13">
    <name type="scientific">Mytilus edulis</name>
    <name type="common">Blue mussel</name>
    <dbReference type="NCBI Taxonomy" id="6550"/>
    <lineage>
        <taxon>Eukaryota</taxon>
        <taxon>Metazoa</taxon>
        <taxon>Spiralia</taxon>
        <taxon>Lophotrochozoa</taxon>
        <taxon>Mollusca</taxon>
        <taxon>Bivalvia</taxon>
        <taxon>Autobranchia</taxon>
        <taxon>Pteriomorphia</taxon>
        <taxon>Mytilida</taxon>
        <taxon>Mytiloidea</taxon>
        <taxon>Mytilidae</taxon>
        <taxon>Mytilinae</taxon>
        <taxon>Mytilus</taxon>
    </lineage>
</organism>
<evidence type="ECO:0000256" key="4">
    <source>
        <dbReference type="ARBA" id="ARBA00023180"/>
    </source>
</evidence>
<dbReference type="InterPro" id="IPR017853">
    <property type="entry name" value="GH"/>
</dbReference>
<evidence type="ECO:0000256" key="7">
    <source>
        <dbReference type="RuleBase" id="RU000675"/>
    </source>
</evidence>
<keyword evidence="13" id="KW-1185">Reference proteome</keyword>
<evidence type="ECO:0000256" key="1">
    <source>
        <dbReference type="ARBA" id="ARBA00009809"/>
    </source>
</evidence>
<feature type="domain" description="Beta-galactosidase 1-like first all-beta" evidence="10">
    <location>
        <begin position="392"/>
        <end position="504"/>
    </location>
</feature>
<dbReference type="AlphaFoldDB" id="A0A8S3UTI8"/>
<keyword evidence="4" id="KW-0325">Glycoprotein</keyword>
<keyword evidence="3 7" id="KW-0378">Hydrolase</keyword>
<sequence>MIIHALKANRTFTIDYDNDMFRMDGKPFRYISGSIHYSRIPSYYWKDRLQKMKAAGLNAVQVYVPWNFHEMEENELNFEGDKDLVGFIKQAQEVDLFVVLRAGPYICGEWDFGGFPPYILAKNPNTIFRTMDSTYIKYVDKWLDVLYPMLKPLLYINGGPVLMVQIENEYGSYKVTGGYCDHDYMRHLRNKAFSLLGKEAVIFTTDGDRDSPELRCGTIEGVYATIDFHPTLDPKKAFQPQRDWEPKGPLVNSEFYTGWLDHWGFKHSTTGLDIVAKSLDVLLAYGANINMYMFEGGTNFGYWNGANYPAFLPVPTSYDYDGPLTEAGDVTDKYLALRQVISKYVKTPPMPIPANTPKMAYGKIEMKFAGTVQDLLDKLRKPNQKPVTATYPVYMQAFGQYQGYALYRHIFKQDYPTAQNLSVVGIRDRGYVMIDQVPVGLVIRERIHNLSLSITAKKGQTLDILVENQGHINFGSGINNNTKGIIQNVTIGTTILTDWEMYPVSPELFEPSTDTFKSTGTPYYSKDGRFMSPSIYVGQMPTLTDPQDTYLDPTTWSKGQTIIRSNMAYNIGRYWPIAGPQIRLFVPKPYLAPNTVNNVIMFELEMAPCKTQAGCTVEFKDKPLINATAHGPYHKYMSQEIGYKYNWHSFH</sequence>
<dbReference type="PRINTS" id="PR00742">
    <property type="entry name" value="GLHYDRLASE35"/>
</dbReference>
<evidence type="ECO:0000259" key="11">
    <source>
        <dbReference type="Pfam" id="PF21467"/>
    </source>
</evidence>
<evidence type="ECO:0000313" key="12">
    <source>
        <dbReference type="EMBL" id="CAG2247376.1"/>
    </source>
</evidence>
<dbReference type="Gene3D" id="2.60.120.260">
    <property type="entry name" value="Galactose-binding domain-like"/>
    <property type="match status" value="2"/>
</dbReference>
<evidence type="ECO:0000256" key="6">
    <source>
        <dbReference type="PIRSR" id="PIRSR006336-1"/>
    </source>
</evidence>
<dbReference type="InterPro" id="IPR031330">
    <property type="entry name" value="Gly_Hdrlase_35_cat"/>
</dbReference>
<dbReference type="Pfam" id="PF01301">
    <property type="entry name" value="Glyco_hydro_35"/>
    <property type="match status" value="1"/>
</dbReference>
<evidence type="ECO:0000256" key="3">
    <source>
        <dbReference type="ARBA" id="ARBA00022801"/>
    </source>
</evidence>
<comment type="caution">
    <text evidence="12">The sequence shown here is derived from an EMBL/GenBank/DDBJ whole genome shotgun (WGS) entry which is preliminary data.</text>
</comment>
<dbReference type="InterPro" id="IPR008979">
    <property type="entry name" value="Galactose-bd-like_sf"/>
</dbReference>
<accession>A0A8S3UTI8</accession>
<evidence type="ECO:0000259" key="10">
    <source>
        <dbReference type="Pfam" id="PF21317"/>
    </source>
</evidence>
<dbReference type="InterPro" id="IPR048913">
    <property type="entry name" value="BetaGal_gal-bd"/>
</dbReference>
<evidence type="ECO:0000313" key="13">
    <source>
        <dbReference type="Proteomes" id="UP000683360"/>
    </source>
</evidence>
<feature type="domain" description="Glycoside hydrolase 35 catalytic" evidence="9">
    <location>
        <begin position="21"/>
        <end position="343"/>
    </location>
</feature>
<dbReference type="Gene3D" id="3.20.20.80">
    <property type="entry name" value="Glycosidases"/>
    <property type="match status" value="1"/>
</dbReference>
<evidence type="ECO:0000256" key="5">
    <source>
        <dbReference type="ARBA" id="ARBA00023295"/>
    </source>
</evidence>
<reference evidence="12" key="1">
    <citation type="submission" date="2021-03" db="EMBL/GenBank/DDBJ databases">
        <authorList>
            <person name="Bekaert M."/>
        </authorList>
    </citation>
    <scope>NUCLEOTIDE SEQUENCE</scope>
</reference>
<dbReference type="FunFam" id="2.60.120.260:FF:000021">
    <property type="entry name" value="Beta-galactosidase"/>
    <property type="match status" value="1"/>
</dbReference>
<dbReference type="PIRSF" id="PIRSF006336">
    <property type="entry name" value="B-gal"/>
    <property type="match status" value="1"/>
</dbReference>
<dbReference type="FunFam" id="3.20.20.80:FF:000017">
    <property type="entry name" value="Beta-galactosidase"/>
    <property type="match status" value="1"/>
</dbReference>
<dbReference type="Pfam" id="PF21317">
    <property type="entry name" value="BetaGal_ABD_1"/>
    <property type="match status" value="1"/>
</dbReference>
<dbReference type="SUPFAM" id="SSF49785">
    <property type="entry name" value="Galactose-binding domain-like"/>
    <property type="match status" value="1"/>
</dbReference>
<protein>
    <recommendedName>
        <fullName evidence="7">Beta-galactosidase</fullName>
        <ecNumber evidence="7">3.2.1.23</ecNumber>
    </recommendedName>
</protein>
<dbReference type="InterPro" id="IPR026283">
    <property type="entry name" value="B-gal_1-like"/>
</dbReference>